<dbReference type="GO" id="GO:0032931">
    <property type="term" value="F:histone H3K56 acetyltransferase activity"/>
    <property type="evidence" value="ECO:0007669"/>
    <property type="project" value="EnsemblFungi"/>
</dbReference>
<dbReference type="GO" id="GO:0070775">
    <property type="term" value="C:H3 histone acetyltransferase complex"/>
    <property type="evidence" value="ECO:0007669"/>
    <property type="project" value="EnsemblFungi"/>
</dbReference>
<sequence>MPKRFTELLAEITPKANCKYSVVNVRSSARETKPLVSAPSRSERPRTLKIEHLIVVCQDGIPFFALEVYVYLSLYNDRVERLVFVSKADTTGLLSKRGGDGIKIKDIVKVALKWILKYPIETYVESAHLKRRQADADSVHTEVSPELCHTYQSATQRVLHALVVKARGLSKPKPVKPQNKDLVVPKNQITKLCLFTRAEPQYLFPGSDQNHSKHVLSGDKLLKWWADIVDGLVAETFSEIDQLKINIPGAEPRTVERTFGKTGSWKVGDIFSANNASSSDLAVHRIPLLPDDPKGRFLEHLVVENRIKKVSISQFWVELAIRQEFRLGITVGVIGAVGKVRPSEGIYTTEVALTKAELQNVKDLLIERDYSDVSSAKEFSERVSQDERISLEFFTGNREPSKAVNQPNAETQVNAVLTVRKRPKSEQVNSLNNFIRKKPKN</sequence>
<dbReference type="AlphaFoldDB" id="W6MHG3"/>
<dbReference type="EMBL" id="HG793126">
    <property type="protein sequence ID" value="CDK25694.1"/>
    <property type="molecule type" value="Genomic_DNA"/>
</dbReference>
<keyword evidence="5" id="KW-0007">Acetylation</keyword>
<dbReference type="GO" id="GO:0006357">
    <property type="term" value="P:regulation of transcription by RNA polymerase II"/>
    <property type="evidence" value="ECO:0007669"/>
    <property type="project" value="EnsemblFungi"/>
</dbReference>
<dbReference type="InterPro" id="IPR013178">
    <property type="entry name" value="Histone_AcTrfase_Rtt109/CBP"/>
</dbReference>
<dbReference type="PANTHER" id="PTHR31571">
    <property type="entry name" value="ALTERED INHERITANCE OF MITOCHONDRIA PROTEIN 6"/>
    <property type="match status" value="1"/>
</dbReference>
<dbReference type="SMART" id="SM01250">
    <property type="entry name" value="KAT11"/>
    <property type="match status" value="1"/>
</dbReference>
<keyword evidence="8" id="KW-0539">Nucleus</keyword>
<dbReference type="GO" id="GO:0044017">
    <property type="term" value="F:histone H3K27 acetyltransferase activity"/>
    <property type="evidence" value="ECO:0007669"/>
    <property type="project" value="EnsemblFungi"/>
</dbReference>
<dbReference type="InterPro" id="IPR016849">
    <property type="entry name" value="Rtt109"/>
</dbReference>
<protein>
    <recommendedName>
        <fullName evidence="2">histone acetyltransferase</fullName>
        <ecNumber evidence="2">2.3.1.48</ecNumber>
    </recommendedName>
</protein>
<evidence type="ECO:0000256" key="6">
    <source>
        <dbReference type="ARBA" id="ARBA00023015"/>
    </source>
</evidence>
<dbReference type="GO" id="GO:2001032">
    <property type="term" value="P:regulation of double-strand break repair via nonhomologous end joining"/>
    <property type="evidence" value="ECO:0007669"/>
    <property type="project" value="EnsemblFungi"/>
</dbReference>
<reference evidence="10" key="1">
    <citation type="submission" date="2013-12" db="EMBL/GenBank/DDBJ databases">
        <authorList>
            <person name="Genoscope - CEA"/>
        </authorList>
    </citation>
    <scope>NUCLEOTIDE SEQUENCE</scope>
    <source>
        <strain evidence="10">CBS 1993</strain>
    </source>
</reference>
<dbReference type="STRING" id="1382522.W6MHG3"/>
<dbReference type="GO" id="GO:1990414">
    <property type="term" value="P:replication-born double-strand break repair via sister chromatid exchange"/>
    <property type="evidence" value="ECO:0007669"/>
    <property type="project" value="EnsemblFungi"/>
</dbReference>
<keyword evidence="11" id="KW-1185">Reference proteome</keyword>
<dbReference type="Proteomes" id="UP000019384">
    <property type="component" value="Unassembled WGS sequence"/>
</dbReference>
<name>W6MHG3_9ASCO</name>
<dbReference type="GO" id="GO:0043994">
    <property type="term" value="F:histone H3K23 acetyltransferase activity"/>
    <property type="evidence" value="ECO:0007669"/>
    <property type="project" value="EnsemblFungi"/>
</dbReference>
<keyword evidence="3" id="KW-0808">Transferase</keyword>
<evidence type="ECO:0000313" key="11">
    <source>
        <dbReference type="Proteomes" id="UP000019384"/>
    </source>
</evidence>
<evidence type="ECO:0000256" key="3">
    <source>
        <dbReference type="ARBA" id="ARBA00022679"/>
    </source>
</evidence>
<dbReference type="GO" id="GO:0006335">
    <property type="term" value="P:DNA replication-dependent chromatin assembly"/>
    <property type="evidence" value="ECO:0007669"/>
    <property type="project" value="EnsemblFungi"/>
</dbReference>
<dbReference type="GO" id="GO:0036408">
    <property type="term" value="F:histone H3K14 acetyltransferase activity"/>
    <property type="evidence" value="ECO:0007669"/>
    <property type="project" value="EnsemblFungi"/>
</dbReference>
<dbReference type="GO" id="GO:0010526">
    <property type="term" value="P:transposable element silencing"/>
    <property type="evidence" value="ECO:0007669"/>
    <property type="project" value="EnsemblFungi"/>
</dbReference>
<keyword evidence="4" id="KW-0227">DNA damage</keyword>
<dbReference type="GO" id="GO:0005634">
    <property type="term" value="C:nucleus"/>
    <property type="evidence" value="ECO:0007669"/>
    <property type="project" value="UniProtKB-SubCell"/>
</dbReference>
<evidence type="ECO:0000256" key="9">
    <source>
        <dbReference type="ARBA" id="ARBA00048940"/>
    </source>
</evidence>
<organism evidence="10 11">
    <name type="scientific">Kuraishia capsulata CBS 1993</name>
    <dbReference type="NCBI Taxonomy" id="1382522"/>
    <lineage>
        <taxon>Eukaryota</taxon>
        <taxon>Fungi</taxon>
        <taxon>Dikarya</taxon>
        <taxon>Ascomycota</taxon>
        <taxon>Saccharomycotina</taxon>
        <taxon>Pichiomycetes</taxon>
        <taxon>Pichiales</taxon>
        <taxon>Pichiaceae</taxon>
        <taxon>Kuraishia</taxon>
    </lineage>
</organism>
<evidence type="ECO:0000256" key="5">
    <source>
        <dbReference type="ARBA" id="ARBA00022990"/>
    </source>
</evidence>
<dbReference type="GO" id="GO:0043992">
    <property type="term" value="F:histone H3K9 acetyltransferase activity"/>
    <property type="evidence" value="ECO:0007669"/>
    <property type="project" value="EnsemblFungi"/>
</dbReference>
<evidence type="ECO:0000256" key="7">
    <source>
        <dbReference type="ARBA" id="ARBA00023163"/>
    </source>
</evidence>
<comment type="subcellular location">
    <subcellularLocation>
        <location evidence="1">Nucleus</location>
    </subcellularLocation>
</comment>
<keyword evidence="6" id="KW-0805">Transcription regulation</keyword>
<dbReference type="InterPro" id="IPR051236">
    <property type="entry name" value="HAT_RTT109-like"/>
</dbReference>
<evidence type="ECO:0000256" key="8">
    <source>
        <dbReference type="ARBA" id="ARBA00023242"/>
    </source>
</evidence>
<dbReference type="EC" id="2.3.1.48" evidence="2"/>
<evidence type="ECO:0000256" key="4">
    <source>
        <dbReference type="ARBA" id="ARBA00022763"/>
    </source>
</evidence>
<dbReference type="OrthoDB" id="3361892at2759"/>
<evidence type="ECO:0000313" key="10">
    <source>
        <dbReference type="EMBL" id="CDK25694.1"/>
    </source>
</evidence>
<evidence type="ECO:0000256" key="1">
    <source>
        <dbReference type="ARBA" id="ARBA00004123"/>
    </source>
</evidence>
<dbReference type="PANTHER" id="PTHR31571:SF2">
    <property type="entry name" value="HISTONE ACETYLTRANSFERASE RTT109"/>
    <property type="match status" value="1"/>
</dbReference>
<dbReference type="HOGENOM" id="CLU_050421_0_0_1"/>
<reference evidence="10" key="2">
    <citation type="submission" date="2014-02" db="EMBL/GenBank/DDBJ databases">
        <title>Complete DNA sequence of /Kuraishia capsulata/ illustrates novel genomic features among budding yeasts (/Saccharomycotina/).</title>
        <authorList>
            <person name="Morales L."/>
            <person name="Noel B."/>
            <person name="Porcel B."/>
            <person name="Marcet-Houben M."/>
            <person name="Hullo M-F."/>
            <person name="Sacerdot C."/>
            <person name="Tekaia F."/>
            <person name="Leh-Louis V."/>
            <person name="Despons L."/>
            <person name="Khanna V."/>
            <person name="Aury J-M."/>
            <person name="Barbe V."/>
            <person name="Couloux A."/>
            <person name="Labadie K."/>
            <person name="Pelletier E."/>
            <person name="Souciet J-L."/>
            <person name="Boekhout T."/>
            <person name="Gabaldon T."/>
            <person name="Wincker P."/>
            <person name="Dujon B."/>
        </authorList>
    </citation>
    <scope>NUCLEOTIDE SEQUENCE</scope>
    <source>
        <strain evidence="10">CBS 1993</strain>
    </source>
</reference>
<dbReference type="Pfam" id="PF08214">
    <property type="entry name" value="HAT_KAT11"/>
    <property type="match status" value="1"/>
</dbReference>
<dbReference type="GO" id="GO:0043007">
    <property type="term" value="P:maintenance of rDNA"/>
    <property type="evidence" value="ECO:0007669"/>
    <property type="project" value="EnsemblFungi"/>
</dbReference>
<dbReference type="GeneID" id="34519093"/>
<accession>W6MHG3</accession>
<evidence type="ECO:0000256" key="2">
    <source>
        <dbReference type="ARBA" id="ARBA00013184"/>
    </source>
</evidence>
<dbReference type="RefSeq" id="XP_022457705.1">
    <property type="nucleotide sequence ID" value="XM_022603867.1"/>
</dbReference>
<comment type="catalytic activity">
    <reaction evidence="9">
        <text>L-lysyl-[histone] + acetyl-CoA = N(6)-acetyl-L-lysyl-[histone] + CoA + H(+)</text>
        <dbReference type="Rhea" id="RHEA:21992"/>
        <dbReference type="Rhea" id="RHEA-COMP:9845"/>
        <dbReference type="Rhea" id="RHEA-COMP:11338"/>
        <dbReference type="ChEBI" id="CHEBI:15378"/>
        <dbReference type="ChEBI" id="CHEBI:29969"/>
        <dbReference type="ChEBI" id="CHEBI:57287"/>
        <dbReference type="ChEBI" id="CHEBI:57288"/>
        <dbReference type="ChEBI" id="CHEBI:61930"/>
        <dbReference type="EC" id="2.3.1.48"/>
    </reaction>
    <physiologicalReaction direction="left-to-right" evidence="9">
        <dbReference type="Rhea" id="RHEA:21993"/>
    </physiologicalReaction>
</comment>
<dbReference type="PROSITE" id="PS51728">
    <property type="entry name" value="RTT109_HAT"/>
    <property type="match status" value="1"/>
</dbReference>
<keyword evidence="7" id="KW-0804">Transcription</keyword>
<gene>
    <name evidence="10" type="ORF">KUCA_T00001664001</name>
</gene>
<proteinExistence type="predicted"/>